<reference evidence="8" key="1">
    <citation type="submission" date="2020-05" db="EMBL/GenBank/DDBJ databases">
        <authorList>
            <person name="Chiriac C."/>
            <person name="Salcher M."/>
            <person name="Ghai R."/>
            <person name="Kavagutti S V."/>
        </authorList>
    </citation>
    <scope>NUCLEOTIDE SEQUENCE</scope>
</reference>
<protein>
    <submittedName>
        <fullName evidence="8">Unannotated protein</fullName>
    </submittedName>
</protein>
<evidence type="ECO:0000313" key="9">
    <source>
        <dbReference type="EMBL" id="CAB5030332.1"/>
    </source>
</evidence>
<keyword evidence="4 6" id="KW-1133">Transmembrane helix</keyword>
<dbReference type="GO" id="GO:0005886">
    <property type="term" value="C:plasma membrane"/>
    <property type="evidence" value="ECO:0007669"/>
    <property type="project" value="UniProtKB-SubCell"/>
</dbReference>
<sequence>MTEQAARPPLAWGLTAIAVISMAAGGGGALAAGYGSDSLAAAFATLFVVAAALLSVRERLWYAGLISAGATFLMLLLAYVTAGAPVAAGIAMALVAFFGAILAAGNSALGVAGSMLSLAYFLPAATSTTRGLDLARAVELGLIGVGAGLVVVGVLVAVRAARGRSPNKAEKEAAYAAANPAPLAAIASSLRQRDDIFRYALRRSVALGVAMGIFQINSNHNVFWIMLTMFVVLGPDRASSWQKALQRSGGVIIGALVISGLSQLFPVEVMVGLAVIALLGGLLYFQRNYMIYAAGITFMVLTIFGAKDANFTGWAERRVVDTLIGATIALLVGYLVLPDRKGRDDASAAGP</sequence>
<evidence type="ECO:0000259" key="7">
    <source>
        <dbReference type="Pfam" id="PF13515"/>
    </source>
</evidence>
<keyword evidence="3 6" id="KW-0812">Transmembrane</keyword>
<accession>A0A6J5ZMW4</accession>
<evidence type="ECO:0000256" key="1">
    <source>
        <dbReference type="ARBA" id="ARBA00004651"/>
    </source>
</evidence>
<feature type="transmembrane region" description="Helical" evidence="6">
    <location>
        <begin position="62"/>
        <end position="82"/>
    </location>
</feature>
<dbReference type="Pfam" id="PF13515">
    <property type="entry name" value="FUSC_2"/>
    <property type="match status" value="1"/>
</dbReference>
<dbReference type="EMBL" id="CAFBPX010000027">
    <property type="protein sequence ID" value="CAB5030332.1"/>
    <property type="molecule type" value="Genomic_DNA"/>
</dbReference>
<feature type="domain" description="Integral membrane bound transporter" evidence="7">
    <location>
        <begin position="210"/>
        <end position="332"/>
    </location>
</feature>
<proteinExistence type="predicted"/>
<comment type="subcellular location">
    <subcellularLocation>
        <location evidence="1">Cell membrane</location>
        <topology evidence="1">Multi-pass membrane protein</topology>
    </subcellularLocation>
</comment>
<keyword evidence="2" id="KW-1003">Cell membrane</keyword>
<dbReference type="InterPro" id="IPR049453">
    <property type="entry name" value="Memb_transporter_dom"/>
</dbReference>
<feature type="transmembrane region" description="Helical" evidence="6">
    <location>
        <begin position="39"/>
        <end position="56"/>
    </location>
</feature>
<feature type="transmembrane region" description="Helical" evidence="6">
    <location>
        <begin position="318"/>
        <end position="337"/>
    </location>
</feature>
<dbReference type="AlphaFoldDB" id="A0A6J5ZMW4"/>
<dbReference type="PANTHER" id="PTHR30509:SF9">
    <property type="entry name" value="MULTIDRUG RESISTANCE PROTEIN MDTO"/>
    <property type="match status" value="1"/>
</dbReference>
<evidence type="ECO:0000256" key="5">
    <source>
        <dbReference type="ARBA" id="ARBA00023136"/>
    </source>
</evidence>
<feature type="transmembrane region" description="Helical" evidence="6">
    <location>
        <begin position="199"/>
        <end position="216"/>
    </location>
</feature>
<feature type="transmembrane region" description="Helical" evidence="6">
    <location>
        <begin position="12"/>
        <end position="32"/>
    </location>
</feature>
<organism evidence="8">
    <name type="scientific">freshwater metagenome</name>
    <dbReference type="NCBI Taxonomy" id="449393"/>
    <lineage>
        <taxon>unclassified sequences</taxon>
        <taxon>metagenomes</taxon>
        <taxon>ecological metagenomes</taxon>
    </lineage>
</organism>
<dbReference type="PANTHER" id="PTHR30509">
    <property type="entry name" value="P-HYDROXYBENZOIC ACID EFFLUX PUMP SUBUNIT-RELATED"/>
    <property type="match status" value="1"/>
</dbReference>
<evidence type="ECO:0000313" key="8">
    <source>
        <dbReference type="EMBL" id="CAB4342696.1"/>
    </source>
</evidence>
<dbReference type="EMBL" id="CAESAO010000051">
    <property type="protein sequence ID" value="CAB4342696.1"/>
    <property type="molecule type" value="Genomic_DNA"/>
</dbReference>
<name>A0A6J5ZMW4_9ZZZZ</name>
<evidence type="ECO:0000256" key="4">
    <source>
        <dbReference type="ARBA" id="ARBA00022989"/>
    </source>
</evidence>
<feature type="transmembrane region" description="Helical" evidence="6">
    <location>
        <begin position="94"/>
        <end position="122"/>
    </location>
</feature>
<gene>
    <name evidence="8" type="ORF">UFOPK3522_00747</name>
    <name evidence="9" type="ORF">UFOPK4175_00254</name>
</gene>
<evidence type="ECO:0000256" key="6">
    <source>
        <dbReference type="SAM" id="Phobius"/>
    </source>
</evidence>
<keyword evidence="5 6" id="KW-0472">Membrane</keyword>
<feature type="transmembrane region" description="Helical" evidence="6">
    <location>
        <begin position="250"/>
        <end position="283"/>
    </location>
</feature>
<feature type="transmembrane region" description="Helical" evidence="6">
    <location>
        <begin position="289"/>
        <end position="306"/>
    </location>
</feature>
<evidence type="ECO:0000256" key="3">
    <source>
        <dbReference type="ARBA" id="ARBA00022692"/>
    </source>
</evidence>
<evidence type="ECO:0000256" key="2">
    <source>
        <dbReference type="ARBA" id="ARBA00022475"/>
    </source>
</evidence>
<feature type="transmembrane region" description="Helical" evidence="6">
    <location>
        <begin position="142"/>
        <end position="161"/>
    </location>
</feature>